<gene>
    <name evidence="2" type="ORF">ACKI1S_17145</name>
</gene>
<dbReference type="GeneID" id="93765183"/>
<feature type="chain" id="PRO_5045066572" evidence="1">
    <location>
        <begin position="27"/>
        <end position="71"/>
    </location>
</feature>
<feature type="signal peptide" evidence="1">
    <location>
        <begin position="1"/>
        <end position="26"/>
    </location>
</feature>
<comment type="caution">
    <text evidence="2">The sequence shown here is derived from an EMBL/GenBank/DDBJ whole genome shotgun (WGS) entry which is preliminary data.</text>
</comment>
<reference evidence="2 3" key="1">
    <citation type="submission" date="2024-12" db="EMBL/GenBank/DDBJ databases">
        <title>Forecasting of Potato common scab and diversities of Pathogenic streptomyces spp. in china.</title>
        <authorList>
            <person name="Handique U."/>
            <person name="Wu J."/>
        </authorList>
    </citation>
    <scope>NUCLEOTIDE SEQUENCE [LARGE SCALE GENOMIC DNA]</scope>
    <source>
        <strain evidence="2 3">ZRIMU1585</strain>
    </source>
</reference>
<name>A0ABW9IL20_STRGJ</name>
<dbReference type="RefSeq" id="WP_150470686.1">
    <property type="nucleotide sequence ID" value="NZ_BMVS01000028.1"/>
</dbReference>
<keyword evidence="3" id="KW-1185">Reference proteome</keyword>
<dbReference type="EMBL" id="JBJVNE010000007">
    <property type="protein sequence ID" value="MFM9647863.1"/>
    <property type="molecule type" value="Genomic_DNA"/>
</dbReference>
<evidence type="ECO:0000256" key="1">
    <source>
        <dbReference type="SAM" id="SignalP"/>
    </source>
</evidence>
<accession>A0ABW9IL20</accession>
<sequence>MRIRSALAAVVLGAALTAAGATSAGAADRHYEGGDDNVVCSPYFGGIDTSSSDLFWGGAHCGTDVDYGLSD</sequence>
<evidence type="ECO:0000313" key="3">
    <source>
        <dbReference type="Proteomes" id="UP001631993"/>
    </source>
</evidence>
<dbReference type="Proteomes" id="UP001631993">
    <property type="component" value="Unassembled WGS sequence"/>
</dbReference>
<proteinExistence type="predicted"/>
<evidence type="ECO:0000313" key="2">
    <source>
        <dbReference type="EMBL" id="MFM9647863.1"/>
    </source>
</evidence>
<protein>
    <submittedName>
        <fullName evidence="2">Uncharacterized protein</fullName>
    </submittedName>
</protein>
<keyword evidence="1" id="KW-0732">Signal</keyword>
<organism evidence="2 3">
    <name type="scientific">Streptomyces galilaeus</name>
    <dbReference type="NCBI Taxonomy" id="33899"/>
    <lineage>
        <taxon>Bacteria</taxon>
        <taxon>Bacillati</taxon>
        <taxon>Actinomycetota</taxon>
        <taxon>Actinomycetes</taxon>
        <taxon>Kitasatosporales</taxon>
        <taxon>Streptomycetaceae</taxon>
        <taxon>Streptomyces</taxon>
    </lineage>
</organism>